<feature type="compositionally biased region" description="Basic and acidic residues" evidence="1">
    <location>
        <begin position="160"/>
        <end position="175"/>
    </location>
</feature>
<feature type="region of interest" description="Disordered" evidence="1">
    <location>
        <begin position="65"/>
        <end position="278"/>
    </location>
</feature>
<protein>
    <submittedName>
        <fullName evidence="2">Uncharacterized protein</fullName>
    </submittedName>
</protein>
<feature type="compositionally biased region" description="Polar residues" evidence="1">
    <location>
        <begin position="81"/>
        <end position="93"/>
    </location>
</feature>
<dbReference type="AlphaFoldDB" id="A0A7S0RV44"/>
<gene>
    <name evidence="2" type="ORF">POBO1169_LOCUS18453</name>
</gene>
<dbReference type="EMBL" id="HBFA01036890">
    <property type="protein sequence ID" value="CAD8688049.1"/>
    <property type="molecule type" value="Transcribed_RNA"/>
</dbReference>
<name>A0A7S0RV44_9CHLO</name>
<accession>A0A7S0RV44</accession>
<proteinExistence type="predicted"/>
<sequence>MGFSRGRGTARAQPVDLSDEEPEEPQAQKKCALDVKSFASELRGQRLAELEEYDPDWDLLIRQKKQSSPTVATRGEDEFCNVQSPTKSPSKQPRANKRLGSLNFSGSPTSAAYTGSERGTSVSTMPPIQEPHTPTLWGGRESTTPDSPLPTGTLEVSYNPEKRLGDVEDRVRDGDESWQQTRMERQAGLTYKERESTSNYIEDNEDESLQQRGQRNNEELLGHLRSHESEEESEVGESQTLQVVLPHPPDISTGQGRYDLHTENTEGHDLDSPSWLKSPNLQLRSSLEDNDPVTLDYYEGDLNDFCELEAGSP</sequence>
<organism evidence="2">
    <name type="scientific">Pyramimonas obovata</name>
    <dbReference type="NCBI Taxonomy" id="1411642"/>
    <lineage>
        <taxon>Eukaryota</taxon>
        <taxon>Viridiplantae</taxon>
        <taxon>Chlorophyta</taxon>
        <taxon>Pyramimonadophyceae</taxon>
        <taxon>Pyramimonadales</taxon>
        <taxon>Pyramimonadaceae</taxon>
        <taxon>Pyramimonas</taxon>
        <taxon>Pyramimonas incertae sedis</taxon>
    </lineage>
</organism>
<feature type="region of interest" description="Disordered" evidence="1">
    <location>
        <begin position="1"/>
        <end position="32"/>
    </location>
</feature>
<reference evidence="2" key="1">
    <citation type="submission" date="2021-01" db="EMBL/GenBank/DDBJ databases">
        <authorList>
            <person name="Corre E."/>
            <person name="Pelletier E."/>
            <person name="Niang G."/>
            <person name="Scheremetjew M."/>
            <person name="Finn R."/>
            <person name="Kale V."/>
            <person name="Holt S."/>
            <person name="Cochrane G."/>
            <person name="Meng A."/>
            <person name="Brown T."/>
            <person name="Cohen L."/>
        </authorList>
    </citation>
    <scope>NUCLEOTIDE SEQUENCE</scope>
    <source>
        <strain evidence="2">CCMP722</strain>
    </source>
</reference>
<feature type="compositionally biased region" description="Basic and acidic residues" evidence="1">
    <location>
        <begin position="215"/>
        <end position="228"/>
    </location>
</feature>
<feature type="compositionally biased region" description="Polar residues" evidence="1">
    <location>
        <begin position="102"/>
        <end position="126"/>
    </location>
</feature>
<feature type="compositionally biased region" description="Basic and acidic residues" evidence="1">
    <location>
        <begin position="258"/>
        <end position="271"/>
    </location>
</feature>
<evidence type="ECO:0000256" key="1">
    <source>
        <dbReference type="SAM" id="MobiDB-lite"/>
    </source>
</evidence>
<evidence type="ECO:0000313" key="2">
    <source>
        <dbReference type="EMBL" id="CAD8688049.1"/>
    </source>
</evidence>